<dbReference type="InterPro" id="IPR014710">
    <property type="entry name" value="RmlC-like_jellyroll"/>
</dbReference>
<gene>
    <name evidence="2" type="ORF">dnm_094550</name>
</gene>
<dbReference type="InterPro" id="IPR011051">
    <property type="entry name" value="RmlC_Cupin_sf"/>
</dbReference>
<reference evidence="2" key="1">
    <citation type="journal article" date="2021" name="Microb. Physiol.">
        <title>Proteogenomic Insights into the Physiology of Marine, Sulfate-Reducing, Filamentous Desulfonema limicola and Desulfonema magnum.</title>
        <authorList>
            <person name="Schnaars V."/>
            <person name="Wohlbrand L."/>
            <person name="Scheve S."/>
            <person name="Hinrichs C."/>
            <person name="Reinhardt R."/>
            <person name="Rabus R."/>
        </authorList>
    </citation>
    <scope>NUCLEOTIDE SEQUENCE</scope>
    <source>
        <strain evidence="2">4be13</strain>
    </source>
</reference>
<evidence type="ECO:0000259" key="1">
    <source>
        <dbReference type="Pfam" id="PF06172"/>
    </source>
</evidence>
<dbReference type="RefSeq" id="WP_207680335.1">
    <property type="nucleotide sequence ID" value="NZ_CP061800.1"/>
</dbReference>
<feature type="domain" description="DUF985" evidence="1">
    <location>
        <begin position="6"/>
        <end position="145"/>
    </location>
</feature>
<dbReference type="InterPro" id="IPR039935">
    <property type="entry name" value="YML079W-like"/>
</dbReference>
<evidence type="ECO:0000313" key="3">
    <source>
        <dbReference type="Proteomes" id="UP000663722"/>
    </source>
</evidence>
<sequence length="167" mass="19283">MKNSDYWIRKLKLVKHPEGGYFRETHRSHESVAGNALPKRFDGQRSFSTAIYFLLRGDQVSHLHRIKSDELWHFYDGSAMTIHMIDPHGQYKQIRLGRDLDNGEVFQAVVENGCWFGATVDISDAYSLVGCTVAPGFDFHDFEMADRYELIAMYPEHIEIIEKLTLA</sequence>
<dbReference type="CDD" id="cd06121">
    <property type="entry name" value="cupin_YML079wp"/>
    <property type="match status" value="1"/>
</dbReference>
<dbReference type="InterPro" id="IPR009327">
    <property type="entry name" value="Cupin_DUF985"/>
</dbReference>
<dbReference type="PANTHER" id="PTHR33387:SF3">
    <property type="entry name" value="DUF985 DOMAIN-CONTAINING PROTEIN"/>
    <property type="match status" value="1"/>
</dbReference>
<keyword evidence="3" id="KW-1185">Reference proteome</keyword>
<dbReference type="KEGG" id="dmm:dnm_094550"/>
<proteinExistence type="predicted"/>
<accession>A0A975BYF6</accession>
<name>A0A975BYF6_9BACT</name>
<dbReference type="EMBL" id="CP061800">
    <property type="protein sequence ID" value="QTA93354.1"/>
    <property type="molecule type" value="Genomic_DNA"/>
</dbReference>
<protein>
    <submittedName>
        <fullName evidence="2">DUF985</fullName>
    </submittedName>
</protein>
<dbReference type="AlphaFoldDB" id="A0A975BYF6"/>
<evidence type="ECO:0000313" key="2">
    <source>
        <dbReference type="EMBL" id="QTA93354.1"/>
    </source>
</evidence>
<dbReference type="SUPFAM" id="SSF51182">
    <property type="entry name" value="RmlC-like cupins"/>
    <property type="match status" value="1"/>
</dbReference>
<dbReference type="Pfam" id="PF06172">
    <property type="entry name" value="Cupin_5"/>
    <property type="match status" value="1"/>
</dbReference>
<organism evidence="2 3">
    <name type="scientific">Desulfonema magnum</name>
    <dbReference type="NCBI Taxonomy" id="45655"/>
    <lineage>
        <taxon>Bacteria</taxon>
        <taxon>Pseudomonadati</taxon>
        <taxon>Thermodesulfobacteriota</taxon>
        <taxon>Desulfobacteria</taxon>
        <taxon>Desulfobacterales</taxon>
        <taxon>Desulfococcaceae</taxon>
        <taxon>Desulfonema</taxon>
    </lineage>
</organism>
<dbReference type="Gene3D" id="2.60.120.10">
    <property type="entry name" value="Jelly Rolls"/>
    <property type="match status" value="1"/>
</dbReference>
<dbReference type="PANTHER" id="PTHR33387">
    <property type="entry name" value="RMLC-LIKE JELLY ROLL FOLD PROTEIN"/>
    <property type="match status" value="1"/>
</dbReference>
<dbReference type="Proteomes" id="UP000663722">
    <property type="component" value="Chromosome"/>
</dbReference>